<evidence type="ECO:0000256" key="2">
    <source>
        <dbReference type="SAM" id="SignalP"/>
    </source>
</evidence>
<accession>A0ABU8JDD2</accession>
<evidence type="ECO:0000313" key="3">
    <source>
        <dbReference type="EMBL" id="MEI7037151.1"/>
    </source>
</evidence>
<proteinExistence type="predicted"/>
<feature type="signal peptide" evidence="2">
    <location>
        <begin position="1"/>
        <end position="21"/>
    </location>
</feature>
<reference evidence="3 4" key="1">
    <citation type="journal article" date="2014" name="Int. J. Syst. Evol. Microbiol.">
        <title>Fulvimonas yonginensis sp. nov., isolated from greenhouse soil, and emended description of the genus Fulvimonas.</title>
        <authorList>
            <person name="Ahn J.H."/>
            <person name="Kim S.J."/>
            <person name="Weon H.Y."/>
            <person name="Hong S.B."/>
            <person name="Seok S.J."/>
            <person name="Kwon S.W."/>
        </authorList>
    </citation>
    <scope>NUCLEOTIDE SEQUENCE [LARGE SCALE GENOMIC DNA]</scope>
    <source>
        <strain evidence="3 4">KACC 16952</strain>
    </source>
</reference>
<name>A0ABU8JDD2_9GAMM</name>
<dbReference type="EMBL" id="JBBBNY010000006">
    <property type="protein sequence ID" value="MEI7037151.1"/>
    <property type="molecule type" value="Genomic_DNA"/>
</dbReference>
<gene>
    <name evidence="3" type="ORF">WAT24_10325</name>
</gene>
<dbReference type="Proteomes" id="UP001381174">
    <property type="component" value="Unassembled WGS sequence"/>
</dbReference>
<protein>
    <submittedName>
        <fullName evidence="3">Uncharacterized protein</fullName>
    </submittedName>
</protein>
<organism evidence="3 4">
    <name type="scientific">Fulvimonas yonginensis</name>
    <dbReference type="NCBI Taxonomy" id="1495200"/>
    <lineage>
        <taxon>Bacteria</taxon>
        <taxon>Pseudomonadati</taxon>
        <taxon>Pseudomonadota</taxon>
        <taxon>Gammaproteobacteria</taxon>
        <taxon>Lysobacterales</taxon>
        <taxon>Rhodanobacteraceae</taxon>
        <taxon>Fulvimonas</taxon>
    </lineage>
</organism>
<sequence length="181" mass="20136">MKTYCSLLLLGSLAASQATLADTSFSLNHFTPRVLPVLVQVDSHGNVTSVSPSEQLAPRYDRLLRQTLDQMITGPAKDHGRPVASQFVMNLGLQASPREDGTYDARFVYVSTSPVPPGSWYWVHIDGHRLALKSRSAEPRNYPYVRRSPEPVWFRSPPIQNPPVQDTSRSAPRPAPAARHH</sequence>
<comment type="caution">
    <text evidence="3">The sequence shown here is derived from an EMBL/GenBank/DDBJ whole genome shotgun (WGS) entry which is preliminary data.</text>
</comment>
<feature type="chain" id="PRO_5045058543" evidence="2">
    <location>
        <begin position="22"/>
        <end position="181"/>
    </location>
</feature>
<evidence type="ECO:0000256" key="1">
    <source>
        <dbReference type="SAM" id="MobiDB-lite"/>
    </source>
</evidence>
<dbReference type="RefSeq" id="WP_336807777.1">
    <property type="nucleotide sequence ID" value="NZ_JBBBNY010000006.1"/>
</dbReference>
<feature type="region of interest" description="Disordered" evidence="1">
    <location>
        <begin position="147"/>
        <end position="181"/>
    </location>
</feature>
<keyword evidence="4" id="KW-1185">Reference proteome</keyword>
<keyword evidence="2" id="KW-0732">Signal</keyword>
<evidence type="ECO:0000313" key="4">
    <source>
        <dbReference type="Proteomes" id="UP001381174"/>
    </source>
</evidence>